<evidence type="ECO:0000313" key="1">
    <source>
        <dbReference type="EMBL" id="SJL16839.1"/>
    </source>
</evidence>
<sequence>MILDHKYDKDGNIAYLAQHYDRFQKWVKNPPEGQWKELLDKYWTNQANSQHESPPEET</sequence>
<name>A0A284S767_ARMOS</name>
<proteinExistence type="predicted"/>
<keyword evidence="2" id="KW-1185">Reference proteome</keyword>
<gene>
    <name evidence="1" type="ORF">ARMOST_20368</name>
</gene>
<dbReference type="EMBL" id="FUEG01000038">
    <property type="protein sequence ID" value="SJL16839.1"/>
    <property type="molecule type" value="Genomic_DNA"/>
</dbReference>
<dbReference type="Proteomes" id="UP000219338">
    <property type="component" value="Unassembled WGS sequence"/>
</dbReference>
<dbReference type="AlphaFoldDB" id="A0A284S767"/>
<protein>
    <submittedName>
        <fullName evidence="1">Uncharacterized protein</fullName>
    </submittedName>
</protein>
<organism evidence="1 2">
    <name type="scientific">Armillaria ostoyae</name>
    <name type="common">Armillaria root rot fungus</name>
    <dbReference type="NCBI Taxonomy" id="47428"/>
    <lineage>
        <taxon>Eukaryota</taxon>
        <taxon>Fungi</taxon>
        <taxon>Dikarya</taxon>
        <taxon>Basidiomycota</taxon>
        <taxon>Agaricomycotina</taxon>
        <taxon>Agaricomycetes</taxon>
        <taxon>Agaricomycetidae</taxon>
        <taxon>Agaricales</taxon>
        <taxon>Marasmiineae</taxon>
        <taxon>Physalacriaceae</taxon>
        <taxon>Armillaria</taxon>
    </lineage>
</organism>
<accession>A0A284S767</accession>
<evidence type="ECO:0000313" key="2">
    <source>
        <dbReference type="Proteomes" id="UP000219338"/>
    </source>
</evidence>
<reference evidence="2" key="1">
    <citation type="journal article" date="2017" name="Nat. Ecol. Evol.">
        <title>Genome expansion and lineage-specific genetic innovations in the forest pathogenic fungi Armillaria.</title>
        <authorList>
            <person name="Sipos G."/>
            <person name="Prasanna A.N."/>
            <person name="Walter M.C."/>
            <person name="O'Connor E."/>
            <person name="Balint B."/>
            <person name="Krizsan K."/>
            <person name="Kiss B."/>
            <person name="Hess J."/>
            <person name="Varga T."/>
            <person name="Slot J."/>
            <person name="Riley R."/>
            <person name="Boka B."/>
            <person name="Rigling D."/>
            <person name="Barry K."/>
            <person name="Lee J."/>
            <person name="Mihaltcheva S."/>
            <person name="LaButti K."/>
            <person name="Lipzen A."/>
            <person name="Waldron R."/>
            <person name="Moloney N.M."/>
            <person name="Sperisen C."/>
            <person name="Kredics L."/>
            <person name="Vagvoelgyi C."/>
            <person name="Patrignani A."/>
            <person name="Fitzpatrick D."/>
            <person name="Nagy I."/>
            <person name="Doyle S."/>
            <person name="Anderson J.B."/>
            <person name="Grigoriev I.V."/>
            <person name="Gueldener U."/>
            <person name="Muensterkoetter M."/>
            <person name="Nagy L.G."/>
        </authorList>
    </citation>
    <scope>NUCLEOTIDE SEQUENCE [LARGE SCALE GENOMIC DNA]</scope>
    <source>
        <strain evidence="2">C18/9</strain>
    </source>
</reference>